<dbReference type="Gene3D" id="1.10.630.10">
    <property type="entry name" value="Cytochrome P450"/>
    <property type="match status" value="1"/>
</dbReference>
<dbReference type="Pfam" id="PF00067">
    <property type="entry name" value="p450"/>
    <property type="match status" value="1"/>
</dbReference>
<keyword evidence="7" id="KW-0503">Monooxygenase</keyword>
<evidence type="ECO:0000256" key="2">
    <source>
        <dbReference type="ARBA" id="ARBA00010617"/>
    </source>
</evidence>
<dbReference type="GO" id="GO:0004497">
    <property type="term" value="F:monooxygenase activity"/>
    <property type="evidence" value="ECO:0007669"/>
    <property type="project" value="UniProtKB-KW"/>
</dbReference>
<evidence type="ECO:0000313" key="9">
    <source>
        <dbReference type="EMBL" id="RVX05471.1"/>
    </source>
</evidence>
<sequence length="321" mass="36526">MEAPSWVVLAMVWLAAAVLLSKLFSFWPPNKQNLPPGPKPGLIIRNLNLIGHLPHRSLHKVSQKYGQIMQASIRVYPMVVALSSEMARQFLKTNYHLFASRPQTAAGKYTAYNYSNIIWAPFGPYWRQESKIYHTELFNWKKLESYEYIGVEGRWAFISHLYALSGKPVMLKDHLSRVTLGVISRIVLREKYSMSLNPGGIGYRGLHSWTCREDFVAKDMVDMLLRLVDDPDLEVKLGTDGVKGLTLDLIAGGTDSSATTMEWAMSEILRRRMCAGYRLGLKMIRSSLTNMLHGFHWKLPWDMKTEELNMEEGPACCCHGA</sequence>
<dbReference type="PANTHER" id="PTHR47944:SF5">
    <property type="entry name" value="CYTOCHROME P450 71A1-LIKE"/>
    <property type="match status" value="1"/>
</dbReference>
<feature type="chain" id="PRO_5019588420" evidence="8">
    <location>
        <begin position="18"/>
        <end position="321"/>
    </location>
</feature>
<keyword evidence="8" id="KW-0732">Signal</keyword>
<dbReference type="SUPFAM" id="SSF48264">
    <property type="entry name" value="Cytochrome P450"/>
    <property type="match status" value="1"/>
</dbReference>
<evidence type="ECO:0000256" key="1">
    <source>
        <dbReference type="ARBA" id="ARBA00001971"/>
    </source>
</evidence>
<feature type="signal peptide" evidence="8">
    <location>
        <begin position="1"/>
        <end position="17"/>
    </location>
</feature>
<keyword evidence="5" id="KW-0560">Oxidoreductase</keyword>
<evidence type="ECO:0000256" key="7">
    <source>
        <dbReference type="ARBA" id="ARBA00023033"/>
    </source>
</evidence>
<dbReference type="Proteomes" id="UP000288805">
    <property type="component" value="Unassembled WGS sequence"/>
</dbReference>
<name>A0A438J940_VITVI</name>
<accession>A0A438J940</accession>
<dbReference type="AlphaFoldDB" id="A0A438J940"/>
<keyword evidence="4" id="KW-0479">Metal-binding</keyword>
<dbReference type="InterPro" id="IPR036396">
    <property type="entry name" value="Cyt_P450_sf"/>
</dbReference>
<reference evidence="9 10" key="1">
    <citation type="journal article" date="2018" name="PLoS Genet.">
        <title>Population sequencing reveals clonal diversity and ancestral inbreeding in the grapevine cultivar Chardonnay.</title>
        <authorList>
            <person name="Roach M.J."/>
            <person name="Johnson D.L."/>
            <person name="Bohlmann J."/>
            <person name="van Vuuren H.J."/>
            <person name="Jones S.J."/>
            <person name="Pretorius I.S."/>
            <person name="Schmidt S.A."/>
            <person name="Borneman A.R."/>
        </authorList>
    </citation>
    <scope>NUCLEOTIDE SEQUENCE [LARGE SCALE GENOMIC DNA]</scope>
    <source>
        <strain evidence="10">cv. Chardonnay</strain>
        <tissue evidence="9">Leaf</tissue>
    </source>
</reference>
<dbReference type="GO" id="GO:0005506">
    <property type="term" value="F:iron ion binding"/>
    <property type="evidence" value="ECO:0007669"/>
    <property type="project" value="InterPro"/>
</dbReference>
<proteinExistence type="inferred from homology"/>
<dbReference type="PANTHER" id="PTHR47944">
    <property type="entry name" value="CYTOCHROME P450 98A9"/>
    <property type="match status" value="1"/>
</dbReference>
<evidence type="ECO:0000256" key="5">
    <source>
        <dbReference type="ARBA" id="ARBA00023002"/>
    </source>
</evidence>
<organism evidence="9 10">
    <name type="scientific">Vitis vinifera</name>
    <name type="common">Grape</name>
    <dbReference type="NCBI Taxonomy" id="29760"/>
    <lineage>
        <taxon>Eukaryota</taxon>
        <taxon>Viridiplantae</taxon>
        <taxon>Streptophyta</taxon>
        <taxon>Embryophyta</taxon>
        <taxon>Tracheophyta</taxon>
        <taxon>Spermatophyta</taxon>
        <taxon>Magnoliopsida</taxon>
        <taxon>eudicotyledons</taxon>
        <taxon>Gunneridae</taxon>
        <taxon>Pentapetalae</taxon>
        <taxon>rosids</taxon>
        <taxon>Vitales</taxon>
        <taxon>Vitaceae</taxon>
        <taxon>Viteae</taxon>
        <taxon>Vitis</taxon>
    </lineage>
</organism>
<dbReference type="InterPro" id="IPR001128">
    <property type="entry name" value="Cyt_P450"/>
</dbReference>
<protein>
    <submittedName>
        <fullName evidence="9">Costunolide synthase</fullName>
    </submittedName>
</protein>
<dbReference type="GO" id="GO:0020037">
    <property type="term" value="F:heme binding"/>
    <property type="evidence" value="ECO:0007669"/>
    <property type="project" value="InterPro"/>
</dbReference>
<dbReference type="GO" id="GO:0016705">
    <property type="term" value="F:oxidoreductase activity, acting on paired donors, with incorporation or reduction of molecular oxygen"/>
    <property type="evidence" value="ECO:0007669"/>
    <property type="project" value="InterPro"/>
</dbReference>
<keyword evidence="6" id="KW-0408">Iron</keyword>
<comment type="cofactor">
    <cofactor evidence="1">
        <name>heme</name>
        <dbReference type="ChEBI" id="CHEBI:30413"/>
    </cofactor>
</comment>
<dbReference type="EMBL" id="QGNW01000056">
    <property type="protein sequence ID" value="RVX05471.1"/>
    <property type="molecule type" value="Genomic_DNA"/>
</dbReference>
<evidence type="ECO:0000313" key="10">
    <source>
        <dbReference type="Proteomes" id="UP000288805"/>
    </source>
</evidence>
<evidence type="ECO:0000256" key="3">
    <source>
        <dbReference type="ARBA" id="ARBA00022617"/>
    </source>
</evidence>
<evidence type="ECO:0000256" key="8">
    <source>
        <dbReference type="SAM" id="SignalP"/>
    </source>
</evidence>
<comment type="similarity">
    <text evidence="2">Belongs to the cytochrome P450 family.</text>
</comment>
<keyword evidence="3" id="KW-0349">Heme</keyword>
<comment type="caution">
    <text evidence="9">The sequence shown here is derived from an EMBL/GenBank/DDBJ whole genome shotgun (WGS) entry which is preliminary data.</text>
</comment>
<evidence type="ECO:0000256" key="4">
    <source>
        <dbReference type="ARBA" id="ARBA00022723"/>
    </source>
</evidence>
<evidence type="ECO:0000256" key="6">
    <source>
        <dbReference type="ARBA" id="ARBA00023004"/>
    </source>
</evidence>
<gene>
    <name evidence="9" type="primary">CYP71BL2</name>
    <name evidence="9" type="ORF">CK203_013502</name>
</gene>